<dbReference type="EMBL" id="VTYF01000015">
    <property type="protein sequence ID" value="NOI11252.1"/>
    <property type="molecule type" value="Genomic_DNA"/>
</dbReference>
<accession>A0A7Y4B5U2</accession>
<gene>
    <name evidence="1" type="ORF">F0254_20665</name>
</gene>
<dbReference type="Proteomes" id="UP000532247">
    <property type="component" value="Unassembled WGS sequence"/>
</dbReference>
<evidence type="ECO:0000313" key="2">
    <source>
        <dbReference type="Proteomes" id="UP000532247"/>
    </source>
</evidence>
<evidence type="ECO:0000313" key="1">
    <source>
        <dbReference type="EMBL" id="NOI11252.1"/>
    </source>
</evidence>
<comment type="caution">
    <text evidence="1">The sequence shown here is derived from an EMBL/GenBank/DDBJ whole genome shotgun (WGS) entry which is preliminary data.</text>
</comment>
<protein>
    <submittedName>
        <fullName evidence="1">Uncharacterized protein</fullName>
    </submittedName>
</protein>
<reference evidence="1 2" key="1">
    <citation type="submission" date="2019-09" db="EMBL/GenBank/DDBJ databases">
        <title>Draft genome sequencing and comparative genomics of hatchery-associated Vibrios.</title>
        <authorList>
            <person name="Kehlet-Delgado H."/>
            <person name="Mueller R.S."/>
        </authorList>
    </citation>
    <scope>NUCLEOTIDE SEQUENCE [LARGE SCALE GENOMIC DNA]</scope>
    <source>
        <strain evidence="1 2">081416A</strain>
    </source>
</reference>
<proteinExistence type="predicted"/>
<dbReference type="RefSeq" id="WP_171346161.1">
    <property type="nucleotide sequence ID" value="NZ_VTYF01000015.1"/>
</dbReference>
<dbReference type="AlphaFoldDB" id="A0A7Y4B5U2"/>
<sequence length="144" mass="16409">MKTLMLHNDNVMGLVGKLIKDGKAPYLMRTGSSGAFFELLGRPISSIYQALAIEKVLAKHRSSRSWRPGWCSILSLPMLASRLPKFDVRTDKFYCACSGQELDAFNGVCSIDNSEHYFFTWLEGDVRYWRVASAQEISVEYRRC</sequence>
<name>A0A7Y4B5U2_VIBAL</name>
<organism evidence="1 2">
    <name type="scientific">Vibrio alginolyticus</name>
    <dbReference type="NCBI Taxonomy" id="663"/>
    <lineage>
        <taxon>Bacteria</taxon>
        <taxon>Pseudomonadati</taxon>
        <taxon>Pseudomonadota</taxon>
        <taxon>Gammaproteobacteria</taxon>
        <taxon>Vibrionales</taxon>
        <taxon>Vibrionaceae</taxon>
        <taxon>Vibrio</taxon>
    </lineage>
</organism>